<evidence type="ECO:0000259" key="3">
    <source>
        <dbReference type="PROSITE" id="PS50893"/>
    </source>
</evidence>
<sequence>MIYTRNLAYAYPNGRQLRFPDMECAEGRVLLITGQSGVGKTTLLHLLAGLLKPSGGEINIAGTDIGPFSAGAMDTFRGKHIGIIYQQSHFIASLTVGENLLLPAALASKDHPRQRLRNIAERLGIHGLLHKKPAQLSQGEQQRASIARALISSPQLLLADEPTASLDDQNCIAVAELLAEQAQQQQAALLIVTHDSRLKQVFDHHIQLS</sequence>
<dbReference type="InterPro" id="IPR003439">
    <property type="entry name" value="ABC_transporter-like_ATP-bd"/>
</dbReference>
<gene>
    <name evidence="4" type="ORF">CCY01nite_11810</name>
</gene>
<feature type="domain" description="ABC transporter" evidence="3">
    <location>
        <begin position="2"/>
        <end position="208"/>
    </location>
</feature>
<dbReference type="Proteomes" id="UP000321436">
    <property type="component" value="Unassembled WGS sequence"/>
</dbReference>
<dbReference type="RefSeq" id="WP_146858734.1">
    <property type="nucleotide sequence ID" value="NZ_BKAU01000001.1"/>
</dbReference>
<dbReference type="EMBL" id="BKAU01000001">
    <property type="protein sequence ID" value="GEP94921.1"/>
    <property type="molecule type" value="Genomic_DNA"/>
</dbReference>
<keyword evidence="1" id="KW-0547">Nucleotide-binding</keyword>
<comment type="caution">
    <text evidence="4">The sequence shown here is derived from an EMBL/GenBank/DDBJ whole genome shotgun (WGS) entry which is preliminary data.</text>
</comment>
<evidence type="ECO:0000256" key="1">
    <source>
        <dbReference type="ARBA" id="ARBA00022741"/>
    </source>
</evidence>
<dbReference type="Gene3D" id="3.40.50.300">
    <property type="entry name" value="P-loop containing nucleotide triphosphate hydrolases"/>
    <property type="match status" value="1"/>
</dbReference>
<dbReference type="InterPro" id="IPR017871">
    <property type="entry name" value="ABC_transporter-like_CS"/>
</dbReference>
<dbReference type="InterPro" id="IPR015854">
    <property type="entry name" value="ABC_transpr_LolD-like"/>
</dbReference>
<dbReference type="OrthoDB" id="1414429at2"/>
<dbReference type="AlphaFoldDB" id="A0A512RGT9"/>
<dbReference type="GO" id="GO:0005886">
    <property type="term" value="C:plasma membrane"/>
    <property type="evidence" value="ECO:0007669"/>
    <property type="project" value="TreeGrafter"/>
</dbReference>
<dbReference type="PANTHER" id="PTHR24220">
    <property type="entry name" value="IMPORT ATP-BINDING PROTEIN"/>
    <property type="match status" value="1"/>
</dbReference>
<evidence type="ECO:0000313" key="5">
    <source>
        <dbReference type="Proteomes" id="UP000321436"/>
    </source>
</evidence>
<protein>
    <submittedName>
        <fullName evidence="4">ABC transporter ATP-binding protein</fullName>
    </submittedName>
</protein>
<dbReference type="PROSITE" id="PS00211">
    <property type="entry name" value="ABC_TRANSPORTER_1"/>
    <property type="match status" value="1"/>
</dbReference>
<evidence type="ECO:0000313" key="4">
    <source>
        <dbReference type="EMBL" id="GEP94921.1"/>
    </source>
</evidence>
<dbReference type="SMART" id="SM00382">
    <property type="entry name" value="AAA"/>
    <property type="match status" value="1"/>
</dbReference>
<dbReference type="SUPFAM" id="SSF52540">
    <property type="entry name" value="P-loop containing nucleoside triphosphate hydrolases"/>
    <property type="match status" value="1"/>
</dbReference>
<dbReference type="GO" id="GO:0022857">
    <property type="term" value="F:transmembrane transporter activity"/>
    <property type="evidence" value="ECO:0007669"/>
    <property type="project" value="TreeGrafter"/>
</dbReference>
<organism evidence="4 5">
    <name type="scientific">Chitinophaga cymbidii</name>
    <dbReference type="NCBI Taxonomy" id="1096750"/>
    <lineage>
        <taxon>Bacteria</taxon>
        <taxon>Pseudomonadati</taxon>
        <taxon>Bacteroidota</taxon>
        <taxon>Chitinophagia</taxon>
        <taxon>Chitinophagales</taxon>
        <taxon>Chitinophagaceae</taxon>
        <taxon>Chitinophaga</taxon>
    </lineage>
</organism>
<accession>A0A512RGT9</accession>
<name>A0A512RGT9_9BACT</name>
<dbReference type="InterPro" id="IPR003593">
    <property type="entry name" value="AAA+_ATPase"/>
</dbReference>
<dbReference type="GO" id="GO:0005524">
    <property type="term" value="F:ATP binding"/>
    <property type="evidence" value="ECO:0007669"/>
    <property type="project" value="UniProtKB-KW"/>
</dbReference>
<dbReference type="Pfam" id="PF00005">
    <property type="entry name" value="ABC_tran"/>
    <property type="match status" value="1"/>
</dbReference>
<dbReference type="PROSITE" id="PS50893">
    <property type="entry name" value="ABC_TRANSPORTER_2"/>
    <property type="match status" value="1"/>
</dbReference>
<evidence type="ECO:0000256" key="2">
    <source>
        <dbReference type="ARBA" id="ARBA00022840"/>
    </source>
</evidence>
<keyword evidence="2 4" id="KW-0067">ATP-binding</keyword>
<dbReference type="InterPro" id="IPR027417">
    <property type="entry name" value="P-loop_NTPase"/>
</dbReference>
<dbReference type="GO" id="GO:0016887">
    <property type="term" value="F:ATP hydrolysis activity"/>
    <property type="evidence" value="ECO:0007669"/>
    <property type="project" value="InterPro"/>
</dbReference>
<proteinExistence type="predicted"/>
<keyword evidence="5" id="KW-1185">Reference proteome</keyword>
<reference evidence="4 5" key="1">
    <citation type="submission" date="2019-07" db="EMBL/GenBank/DDBJ databases">
        <title>Whole genome shotgun sequence of Chitinophaga cymbidii NBRC 109752.</title>
        <authorList>
            <person name="Hosoyama A."/>
            <person name="Uohara A."/>
            <person name="Ohji S."/>
            <person name="Ichikawa N."/>
        </authorList>
    </citation>
    <scope>NUCLEOTIDE SEQUENCE [LARGE SCALE GENOMIC DNA]</scope>
    <source>
        <strain evidence="4 5">NBRC 109752</strain>
    </source>
</reference>